<dbReference type="EMBL" id="BARS01047879">
    <property type="protein sequence ID" value="GAG30492.1"/>
    <property type="molecule type" value="Genomic_DNA"/>
</dbReference>
<evidence type="ECO:0000313" key="2">
    <source>
        <dbReference type="EMBL" id="GAG30492.1"/>
    </source>
</evidence>
<accession>X0X544</accession>
<comment type="caution">
    <text evidence="2">The sequence shown here is derived from an EMBL/GenBank/DDBJ whole genome shotgun (WGS) entry which is preliminary data.</text>
</comment>
<gene>
    <name evidence="2" type="ORF">S01H1_71856</name>
</gene>
<evidence type="ECO:0000256" key="1">
    <source>
        <dbReference type="SAM" id="Phobius"/>
    </source>
</evidence>
<keyword evidence="1" id="KW-0472">Membrane</keyword>
<name>X0X544_9ZZZZ</name>
<reference evidence="2" key="1">
    <citation type="journal article" date="2014" name="Front. Microbiol.">
        <title>High frequency of phylogenetically diverse reductive dehalogenase-homologous genes in deep subseafloor sedimentary metagenomes.</title>
        <authorList>
            <person name="Kawai M."/>
            <person name="Futagami T."/>
            <person name="Toyoda A."/>
            <person name="Takaki Y."/>
            <person name="Nishi S."/>
            <person name="Hori S."/>
            <person name="Arai W."/>
            <person name="Tsubouchi T."/>
            <person name="Morono Y."/>
            <person name="Uchiyama I."/>
            <person name="Ito T."/>
            <person name="Fujiyama A."/>
            <person name="Inagaki F."/>
            <person name="Takami H."/>
        </authorList>
    </citation>
    <scope>NUCLEOTIDE SEQUENCE</scope>
    <source>
        <strain evidence="2">Expedition CK06-06</strain>
    </source>
</reference>
<proteinExistence type="predicted"/>
<feature type="transmembrane region" description="Helical" evidence="1">
    <location>
        <begin position="85"/>
        <end position="106"/>
    </location>
</feature>
<sequence>MPPNRTSPKETIETKGMTNRDIALDTRCRLGEIENHLATINGTVADLTQHRIDIDNEFYGNEDKHIVGVKPQTNDNRDDLATFKIAWKVAVTILGAGNLAAWITVLSRQ</sequence>
<dbReference type="AlphaFoldDB" id="X0X544"/>
<protein>
    <submittedName>
        <fullName evidence="2">Uncharacterized protein</fullName>
    </submittedName>
</protein>
<organism evidence="2">
    <name type="scientific">marine sediment metagenome</name>
    <dbReference type="NCBI Taxonomy" id="412755"/>
    <lineage>
        <taxon>unclassified sequences</taxon>
        <taxon>metagenomes</taxon>
        <taxon>ecological metagenomes</taxon>
    </lineage>
</organism>
<keyword evidence="1" id="KW-1133">Transmembrane helix</keyword>
<keyword evidence="1" id="KW-0812">Transmembrane</keyword>